<dbReference type="Proteomes" id="UP000275076">
    <property type="component" value="Unassembled WGS sequence"/>
</dbReference>
<accession>A0A3R9Q016</accession>
<keyword evidence="3" id="KW-1185">Reference proteome</keyword>
<dbReference type="AlphaFoldDB" id="A0A3R9Q016"/>
<keyword evidence="1" id="KW-0812">Transmembrane</keyword>
<gene>
    <name evidence="2" type="ORF">D7Z54_24635</name>
</gene>
<keyword evidence="1" id="KW-0472">Membrane</keyword>
<comment type="caution">
    <text evidence="2">The sequence shown here is derived from an EMBL/GenBank/DDBJ whole genome shotgun (WGS) entry which is preliminary data.</text>
</comment>
<reference evidence="2 3" key="1">
    <citation type="submission" date="2018-10" db="EMBL/GenBank/DDBJ databases">
        <title>Draft genome sequence of Bacillus salarius IM0101, isolated from a hypersaline soil in Inner Mongolia, China.</title>
        <authorList>
            <person name="Yamprayoonswat W."/>
            <person name="Boonvisut S."/>
            <person name="Jumpathong W."/>
            <person name="Sittihan S."/>
            <person name="Ruangsuj P."/>
            <person name="Wanthongcharoen S."/>
            <person name="Thongpramul N."/>
            <person name="Pimmason S."/>
            <person name="Yu B."/>
            <person name="Yasawong M."/>
        </authorList>
    </citation>
    <scope>NUCLEOTIDE SEQUENCE [LARGE SCALE GENOMIC DNA]</scope>
    <source>
        <strain evidence="2 3">IM0101</strain>
    </source>
</reference>
<protein>
    <submittedName>
        <fullName evidence="2">Uncharacterized protein</fullName>
    </submittedName>
</protein>
<feature type="transmembrane region" description="Helical" evidence="1">
    <location>
        <begin position="50"/>
        <end position="73"/>
    </location>
</feature>
<organism evidence="2 3">
    <name type="scientific">Salibacterium salarium</name>
    <dbReference type="NCBI Taxonomy" id="284579"/>
    <lineage>
        <taxon>Bacteria</taxon>
        <taxon>Bacillati</taxon>
        <taxon>Bacillota</taxon>
        <taxon>Bacilli</taxon>
        <taxon>Bacillales</taxon>
        <taxon>Bacillaceae</taxon>
    </lineage>
</organism>
<dbReference type="EMBL" id="RBVX01000033">
    <property type="protein sequence ID" value="RSL30687.1"/>
    <property type="molecule type" value="Genomic_DNA"/>
</dbReference>
<name>A0A3R9Q016_9BACI</name>
<keyword evidence="1" id="KW-1133">Transmembrane helix</keyword>
<evidence type="ECO:0000256" key="1">
    <source>
        <dbReference type="SAM" id="Phobius"/>
    </source>
</evidence>
<proteinExistence type="predicted"/>
<evidence type="ECO:0000313" key="2">
    <source>
        <dbReference type="EMBL" id="RSL30687.1"/>
    </source>
</evidence>
<feature type="transmembrane region" description="Helical" evidence="1">
    <location>
        <begin position="21"/>
        <end position="38"/>
    </location>
</feature>
<dbReference type="RefSeq" id="WP_125560087.1">
    <property type="nucleotide sequence ID" value="NZ_RBVX01000033.1"/>
</dbReference>
<sequence>MTTICPACFCFHQMNGVMKSLFIIFMVIIFGALSYMLVPRIMPGDSGFVFLWFSPYLIGGLLFGLALFGFAIGTTNLCEKLRR</sequence>
<evidence type="ECO:0000313" key="3">
    <source>
        <dbReference type="Proteomes" id="UP000275076"/>
    </source>
</evidence>